<reference evidence="2 3" key="1">
    <citation type="submission" date="2019-11" db="EMBL/GenBank/DDBJ databases">
        <title>Draft Genome Sequence of Plant Growth-Promoting Rhizosphere-Associated Bacteria.</title>
        <authorList>
            <person name="Vasilyev I.Y."/>
            <person name="Radchenko V."/>
            <person name="Ilnitskaya E.V."/>
        </authorList>
    </citation>
    <scope>NUCLEOTIDE SEQUENCE [LARGE SCALE GENOMIC DNA]</scope>
    <source>
        <strain evidence="2 3">VRA_9sq_n</strain>
    </source>
</reference>
<feature type="region of interest" description="Disordered" evidence="1">
    <location>
        <begin position="1"/>
        <end position="20"/>
    </location>
</feature>
<evidence type="ECO:0000256" key="1">
    <source>
        <dbReference type="SAM" id="MobiDB-lite"/>
    </source>
</evidence>
<dbReference type="InterPro" id="IPR013321">
    <property type="entry name" value="Arc_rbn_hlx_hlx"/>
</dbReference>
<organism evidence="2 3">
    <name type="scientific">Bifidobacterium asteroides</name>
    <dbReference type="NCBI Taxonomy" id="1684"/>
    <lineage>
        <taxon>Bacteria</taxon>
        <taxon>Bacillati</taxon>
        <taxon>Actinomycetota</taxon>
        <taxon>Actinomycetes</taxon>
        <taxon>Bifidobacteriales</taxon>
        <taxon>Bifidobacteriaceae</taxon>
        <taxon>Bifidobacterium</taxon>
    </lineage>
</organism>
<dbReference type="Proteomes" id="UP000436357">
    <property type="component" value="Unassembled WGS sequence"/>
</dbReference>
<sequence>MKNNRAYSQDLRSRKPRTAKDIYNPSRQVSEDVQNLTTLSFKMDADLKLRMKLVATSKHMKMAEAGQQAIRKWVEENEEKKE</sequence>
<dbReference type="Gene3D" id="1.10.1220.10">
    <property type="entry name" value="Met repressor-like"/>
    <property type="match status" value="1"/>
</dbReference>
<gene>
    <name evidence="2" type="ORF">GKC41_08530</name>
</gene>
<dbReference type="OrthoDB" id="9889442at2"/>
<dbReference type="GO" id="GO:0006355">
    <property type="term" value="P:regulation of DNA-templated transcription"/>
    <property type="evidence" value="ECO:0007669"/>
    <property type="project" value="InterPro"/>
</dbReference>
<dbReference type="RefSeq" id="WP_154313832.1">
    <property type="nucleotide sequence ID" value="NZ_WKKW01000009.1"/>
</dbReference>
<dbReference type="InterPro" id="IPR010985">
    <property type="entry name" value="Ribbon_hlx_hlx"/>
</dbReference>
<protein>
    <submittedName>
        <fullName evidence="2">Uncharacterized protein</fullName>
    </submittedName>
</protein>
<evidence type="ECO:0000313" key="2">
    <source>
        <dbReference type="EMBL" id="MSD91684.1"/>
    </source>
</evidence>
<dbReference type="SUPFAM" id="SSF47598">
    <property type="entry name" value="Ribbon-helix-helix"/>
    <property type="match status" value="1"/>
</dbReference>
<comment type="caution">
    <text evidence="2">The sequence shown here is derived from an EMBL/GenBank/DDBJ whole genome shotgun (WGS) entry which is preliminary data.</text>
</comment>
<dbReference type="AlphaFoldDB" id="A0A6N7TZZ0"/>
<dbReference type="EMBL" id="WKKW01000009">
    <property type="protein sequence ID" value="MSD91684.1"/>
    <property type="molecule type" value="Genomic_DNA"/>
</dbReference>
<name>A0A6N7TZZ0_9BIFI</name>
<accession>A0A6N7TZZ0</accession>
<evidence type="ECO:0000313" key="3">
    <source>
        <dbReference type="Proteomes" id="UP000436357"/>
    </source>
</evidence>
<proteinExistence type="predicted"/>